<evidence type="ECO:0000313" key="4">
    <source>
        <dbReference type="EMBL" id="KAJ5082803.1"/>
    </source>
</evidence>
<feature type="domain" description="C3H1-type" evidence="3">
    <location>
        <begin position="162"/>
        <end position="191"/>
    </location>
</feature>
<dbReference type="RefSeq" id="XP_056469325.1">
    <property type="nucleotide sequence ID" value="XM_056624337.1"/>
</dbReference>
<keyword evidence="5" id="KW-1185">Reference proteome</keyword>
<feature type="region of interest" description="Disordered" evidence="2">
    <location>
        <begin position="129"/>
        <end position="163"/>
    </location>
</feature>
<evidence type="ECO:0000256" key="2">
    <source>
        <dbReference type="SAM" id="MobiDB-lite"/>
    </source>
</evidence>
<reference evidence="4" key="2">
    <citation type="journal article" date="2023" name="IMA Fungus">
        <title>Comparative genomic study of the Penicillium genus elucidates a diverse pangenome and 15 lateral gene transfer events.</title>
        <authorList>
            <person name="Petersen C."/>
            <person name="Sorensen T."/>
            <person name="Nielsen M.R."/>
            <person name="Sondergaard T.E."/>
            <person name="Sorensen J.L."/>
            <person name="Fitzpatrick D.A."/>
            <person name="Frisvad J.C."/>
            <person name="Nielsen K.L."/>
        </authorList>
    </citation>
    <scope>NUCLEOTIDE SEQUENCE</scope>
    <source>
        <strain evidence="4">IBT 30761</strain>
    </source>
</reference>
<feature type="region of interest" description="Disordered" evidence="2">
    <location>
        <begin position="507"/>
        <end position="528"/>
    </location>
</feature>
<dbReference type="OrthoDB" id="5355510at2759"/>
<evidence type="ECO:0000256" key="1">
    <source>
        <dbReference type="PROSITE-ProRule" id="PRU00723"/>
    </source>
</evidence>
<feature type="region of interest" description="Disordered" evidence="2">
    <location>
        <begin position="246"/>
        <end position="363"/>
    </location>
</feature>
<keyword evidence="1" id="KW-0479">Metal-binding</keyword>
<evidence type="ECO:0000259" key="3">
    <source>
        <dbReference type="PROSITE" id="PS50103"/>
    </source>
</evidence>
<dbReference type="Proteomes" id="UP001149074">
    <property type="component" value="Unassembled WGS sequence"/>
</dbReference>
<gene>
    <name evidence="4" type="ORF">N7532_011846</name>
</gene>
<dbReference type="PROSITE" id="PS50103">
    <property type="entry name" value="ZF_C3H1"/>
    <property type="match status" value="1"/>
</dbReference>
<reference evidence="4" key="1">
    <citation type="submission" date="2022-11" db="EMBL/GenBank/DDBJ databases">
        <authorList>
            <person name="Petersen C."/>
        </authorList>
    </citation>
    <scope>NUCLEOTIDE SEQUENCE</scope>
    <source>
        <strain evidence="4">IBT 30761</strain>
    </source>
</reference>
<evidence type="ECO:0000313" key="5">
    <source>
        <dbReference type="Proteomes" id="UP001149074"/>
    </source>
</evidence>
<sequence length="628" mass="68789">MALANAGMGPTHYIRRPDGAISPMLAMDDFPQGFVVQNIPRYLTTDQLDGLVPCGIMPTRMQPLTVAGPQPAAAFVNDQDISELAALLNEVTFENIPERLKKSITSLLDRPGGLHKVIYDMIAAASAPPMTEKQRQEVSSDPPSPSSNPGCSTPPTPTNQQDQSKKLCSYWIRKGECGFTQVGCKFRHEMPLDAAGLAKEGLRDIPEWYRLAHGIPKNSLRIQQDLITYPSEQLPVRGLIEYNVSDRDSTADTNPPQETSSTDVQPARLQIEYPMPGQEEASEPNPPQGNPPEGNHPQDSHPSRGPFTSSRGCDRGGRNNRSRGWQHGLGHGGHSTRGNDDHQSPAFSQPRVPAQAPPAVPRVPPTPGIYHAVPPMASPEGSVTASNPPVFITHNLETGSGETREGDYPPPRLPVGPLEFDSDTHRALHQSVMNPEADVRNPGLTQAMANLHTSDPLLGVDMMDTRQFFRTPWQYNHPQAAGNDTTEGQPSTLRQLVAESEPIDPTEVLEDWGPIGGPVIRPSTRRGARNDDKVAAHRNAVAQWHNQVSNEWTQFTDNGGVTDYYTWRLQRGWADYPSAQGETYEQAAGASLLAPNTERDRWMAAHRAFLEVARAEGGDLKMGRPRGF</sequence>
<feature type="compositionally biased region" description="Polar residues" evidence="2">
    <location>
        <begin position="251"/>
        <end position="264"/>
    </location>
</feature>
<dbReference type="GO" id="GO:0008270">
    <property type="term" value="F:zinc ion binding"/>
    <property type="evidence" value="ECO:0007669"/>
    <property type="project" value="UniProtKB-KW"/>
</dbReference>
<feature type="compositionally biased region" description="Pro residues" evidence="2">
    <location>
        <begin position="142"/>
        <end position="157"/>
    </location>
</feature>
<accession>A0A9W9EJ51</accession>
<keyword evidence="1" id="KW-0863">Zinc-finger</keyword>
<organism evidence="4 5">
    <name type="scientific">Penicillium argentinense</name>
    <dbReference type="NCBI Taxonomy" id="1131581"/>
    <lineage>
        <taxon>Eukaryota</taxon>
        <taxon>Fungi</taxon>
        <taxon>Dikarya</taxon>
        <taxon>Ascomycota</taxon>
        <taxon>Pezizomycotina</taxon>
        <taxon>Eurotiomycetes</taxon>
        <taxon>Eurotiomycetidae</taxon>
        <taxon>Eurotiales</taxon>
        <taxon>Aspergillaceae</taxon>
        <taxon>Penicillium</taxon>
    </lineage>
</organism>
<proteinExistence type="predicted"/>
<name>A0A9W9EJ51_9EURO</name>
<dbReference type="InterPro" id="IPR000571">
    <property type="entry name" value="Znf_CCCH"/>
</dbReference>
<feature type="zinc finger region" description="C3H1-type" evidence="1">
    <location>
        <begin position="162"/>
        <end position="191"/>
    </location>
</feature>
<comment type="caution">
    <text evidence="4">The sequence shown here is derived from an EMBL/GenBank/DDBJ whole genome shotgun (WGS) entry which is preliminary data.</text>
</comment>
<dbReference type="EMBL" id="JAPQKI010000011">
    <property type="protein sequence ID" value="KAJ5082803.1"/>
    <property type="molecule type" value="Genomic_DNA"/>
</dbReference>
<keyword evidence="1" id="KW-0862">Zinc</keyword>
<dbReference type="GeneID" id="81363316"/>
<protein>
    <submittedName>
        <fullName evidence="4">Zinc finger CCCH-type</fullName>
    </submittedName>
</protein>
<dbReference type="AlphaFoldDB" id="A0A9W9EJ51"/>